<dbReference type="RefSeq" id="WP_015755048.1">
    <property type="nucleotide sequence ID" value="NC_013222.1"/>
</dbReference>
<name>A4CLI4_ROBBH</name>
<dbReference type="KEGG" id="rbi:RB2501_15434"/>
<feature type="domain" description="Glycosyltransferase 2-like" evidence="1">
    <location>
        <begin position="9"/>
        <end position="174"/>
    </location>
</feature>
<protein>
    <submittedName>
        <fullName evidence="2">Glycosyl transferase, group 2 family protein</fullName>
    </submittedName>
</protein>
<dbReference type="GO" id="GO:0016758">
    <property type="term" value="F:hexosyltransferase activity"/>
    <property type="evidence" value="ECO:0007669"/>
    <property type="project" value="UniProtKB-ARBA"/>
</dbReference>
<dbReference type="PANTHER" id="PTHR22916:SF3">
    <property type="entry name" value="UDP-GLCNAC:BETAGAL BETA-1,3-N-ACETYLGLUCOSAMINYLTRANSFERASE-LIKE PROTEIN 1"/>
    <property type="match status" value="1"/>
</dbReference>
<dbReference type="Proteomes" id="UP000009049">
    <property type="component" value="Chromosome"/>
</dbReference>
<dbReference type="EMBL" id="CP001712">
    <property type="protein sequence ID" value="EAR15733.1"/>
    <property type="molecule type" value="Genomic_DNA"/>
</dbReference>
<dbReference type="STRING" id="313596.RB2501_15434"/>
<dbReference type="Gene3D" id="3.90.550.10">
    <property type="entry name" value="Spore Coat Polysaccharide Biosynthesis Protein SpsA, Chain A"/>
    <property type="match status" value="1"/>
</dbReference>
<dbReference type="AlphaFoldDB" id="A4CLI4"/>
<organism evidence="2 3">
    <name type="scientific">Robiginitalea biformata (strain ATCC BAA-864 / DSM 15991 / KCTC 12146 / HTCC2501)</name>
    <dbReference type="NCBI Taxonomy" id="313596"/>
    <lineage>
        <taxon>Bacteria</taxon>
        <taxon>Pseudomonadati</taxon>
        <taxon>Bacteroidota</taxon>
        <taxon>Flavobacteriia</taxon>
        <taxon>Flavobacteriales</taxon>
        <taxon>Flavobacteriaceae</taxon>
        <taxon>Robiginitalea</taxon>
    </lineage>
</organism>
<dbReference type="PANTHER" id="PTHR22916">
    <property type="entry name" value="GLYCOSYLTRANSFERASE"/>
    <property type="match status" value="1"/>
</dbReference>
<dbReference type="eggNOG" id="COG1215">
    <property type="taxonomic scope" value="Bacteria"/>
</dbReference>
<keyword evidence="2" id="KW-0808">Transferase</keyword>
<dbReference type="eggNOG" id="COG1086">
    <property type="taxonomic scope" value="Bacteria"/>
</dbReference>
<evidence type="ECO:0000313" key="3">
    <source>
        <dbReference type="Proteomes" id="UP000009049"/>
    </source>
</evidence>
<dbReference type="InterPro" id="IPR001173">
    <property type="entry name" value="Glyco_trans_2-like"/>
</dbReference>
<dbReference type="CDD" id="cd00761">
    <property type="entry name" value="Glyco_tranf_GTA_type"/>
    <property type="match status" value="1"/>
</dbReference>
<dbReference type="Pfam" id="PF00535">
    <property type="entry name" value="Glycos_transf_2"/>
    <property type="match status" value="1"/>
</dbReference>
<dbReference type="InterPro" id="IPR029044">
    <property type="entry name" value="Nucleotide-diphossugar_trans"/>
</dbReference>
<evidence type="ECO:0000313" key="2">
    <source>
        <dbReference type="EMBL" id="EAR15733.1"/>
    </source>
</evidence>
<dbReference type="CAZy" id="GT2">
    <property type="family name" value="Glycosyltransferase Family 2"/>
</dbReference>
<accession>A4CLI4</accession>
<dbReference type="HOGENOM" id="CLU_025996_0_7_10"/>
<evidence type="ECO:0000259" key="1">
    <source>
        <dbReference type="Pfam" id="PF00535"/>
    </source>
</evidence>
<keyword evidence="3" id="KW-1185">Reference proteome</keyword>
<dbReference type="SUPFAM" id="SSF53448">
    <property type="entry name" value="Nucleotide-diphospho-sugar transferases"/>
    <property type="match status" value="1"/>
</dbReference>
<reference evidence="2 3" key="1">
    <citation type="journal article" date="2009" name="J. Bacteriol.">
        <title>Complete genome sequence of Robiginitalea biformata HTCC2501.</title>
        <authorList>
            <person name="Oh H.M."/>
            <person name="Giovannoni S.J."/>
            <person name="Lee K."/>
            <person name="Ferriera S."/>
            <person name="Johnson J."/>
            <person name="Cho J.C."/>
        </authorList>
    </citation>
    <scope>NUCLEOTIDE SEQUENCE [LARGE SCALE GENOMIC DNA]</scope>
    <source>
        <strain evidence="3">ATCC BAA-864 / HTCC2501 / KCTC 12146</strain>
    </source>
</reference>
<proteinExistence type="predicted"/>
<gene>
    <name evidence="2" type="ordered locus">RB2501_15434</name>
</gene>
<sequence length="337" mass="38483">MPLKQPLVSILMPFRNTGHFLGECLDSIGRQSYPHWELLAVNDHSSDSSRALLEAAARNDPRILVQDNPGSGIIPALRKAYASSSGQLITRMDSDDRMAPERLGTMSRQLLESGNGHIALGLVRYFSDRGISDGYARYEAWINGLSRTGSNFTEIYKECVIPSPCWMAWREDLDACGAFRPDRYPEDYDLTFRFYEAGVNCLPASEVLLHWRDYDARTSRNSEHYAQNYFLDIKVHYFLKIDRDRSRPLVLWGAGFKGKKIARLLQEAGEPFTWVCDNPRKIGKRIYGVMLRDFRGISGVESPQSIITVANDQAQKEIREFLESLGHQSARDYFFFC</sequence>